<comment type="similarity">
    <text evidence="2 7">Belongs to the glucose-6-phosphate dehydrogenase family.</text>
</comment>
<dbReference type="Pfam" id="PF00479">
    <property type="entry name" value="G6PD_N"/>
    <property type="match status" value="1"/>
</dbReference>
<dbReference type="GO" id="GO:0050661">
    <property type="term" value="F:NADP binding"/>
    <property type="evidence" value="ECO:0007669"/>
    <property type="project" value="UniProtKB-UniRule"/>
</dbReference>
<organism evidence="10 11">
    <name type="scientific">Hephaestia caeni</name>
    <dbReference type="NCBI Taxonomy" id="645617"/>
    <lineage>
        <taxon>Bacteria</taxon>
        <taxon>Pseudomonadati</taxon>
        <taxon>Pseudomonadota</taxon>
        <taxon>Alphaproteobacteria</taxon>
        <taxon>Sphingomonadales</taxon>
        <taxon>Sphingomonadaceae</taxon>
        <taxon>Hephaestia</taxon>
    </lineage>
</organism>
<proteinExistence type="inferred from homology"/>
<feature type="binding site" evidence="7">
    <location>
        <position position="46"/>
    </location>
    <ligand>
        <name>NADP(+)</name>
        <dbReference type="ChEBI" id="CHEBI:58349"/>
    </ligand>
</feature>
<comment type="caution">
    <text evidence="10">The sequence shown here is derived from an EMBL/GenBank/DDBJ whole genome shotgun (WGS) entry which is preliminary data.</text>
</comment>
<dbReference type="SUPFAM" id="SSF55347">
    <property type="entry name" value="Glyceraldehyde-3-phosphate dehydrogenase-like, C-terminal domain"/>
    <property type="match status" value="1"/>
</dbReference>
<dbReference type="PRINTS" id="PR00079">
    <property type="entry name" value="G6PDHDRGNASE"/>
</dbReference>
<feature type="domain" description="Glucose-6-phosphate dehydrogenase NAD-binding" evidence="8">
    <location>
        <begin position="10"/>
        <end position="183"/>
    </location>
</feature>
<evidence type="ECO:0000256" key="4">
    <source>
        <dbReference type="ARBA" id="ARBA00022857"/>
    </source>
</evidence>
<dbReference type="HAMAP" id="MF_00966">
    <property type="entry name" value="G6PD"/>
    <property type="match status" value="1"/>
</dbReference>
<keyword evidence="11" id="KW-1185">Reference proteome</keyword>
<dbReference type="AlphaFoldDB" id="A0A397PG51"/>
<evidence type="ECO:0000256" key="3">
    <source>
        <dbReference type="ARBA" id="ARBA00022526"/>
    </source>
</evidence>
<dbReference type="InterPro" id="IPR001282">
    <property type="entry name" value="G6P_DH"/>
</dbReference>
<evidence type="ECO:0000313" key="10">
    <source>
        <dbReference type="EMBL" id="RIA46819.1"/>
    </source>
</evidence>
<dbReference type="GO" id="GO:0009051">
    <property type="term" value="P:pentose-phosphate shunt, oxidative branch"/>
    <property type="evidence" value="ECO:0007669"/>
    <property type="project" value="TreeGrafter"/>
</dbReference>
<gene>
    <name evidence="7" type="primary">zwf</name>
    <name evidence="10" type="ORF">DFR49_1379</name>
</gene>
<dbReference type="EC" id="1.1.1.49" evidence="7"/>
<dbReference type="SUPFAM" id="SSF51735">
    <property type="entry name" value="NAD(P)-binding Rossmann-fold domains"/>
    <property type="match status" value="1"/>
</dbReference>
<evidence type="ECO:0000256" key="7">
    <source>
        <dbReference type="HAMAP-Rule" id="MF_00966"/>
    </source>
</evidence>
<dbReference type="InterPro" id="IPR036291">
    <property type="entry name" value="NAD(P)-bd_dom_sf"/>
</dbReference>
<dbReference type="RefSeq" id="WP_119034874.1">
    <property type="nucleotide sequence ID" value="NZ_QXDC01000002.1"/>
</dbReference>
<feature type="binding site" evidence="7">
    <location>
        <position position="334"/>
    </location>
    <ligand>
        <name>substrate</name>
    </ligand>
</feature>
<comment type="function">
    <text evidence="7">Catalyzes the oxidation of glucose 6-phosphate to 6-phosphogluconolactone.</text>
</comment>
<dbReference type="GO" id="GO:0004345">
    <property type="term" value="F:glucose-6-phosphate dehydrogenase activity"/>
    <property type="evidence" value="ECO:0007669"/>
    <property type="project" value="UniProtKB-UniRule"/>
</dbReference>
<feature type="binding site" evidence="7">
    <location>
        <position position="231"/>
    </location>
    <ligand>
        <name>substrate</name>
    </ligand>
</feature>
<accession>A0A397PG51</accession>
<comment type="caution">
    <text evidence="7">Lacks conserved residue(s) required for the propagation of feature annotation.</text>
</comment>
<keyword evidence="6 7" id="KW-0119">Carbohydrate metabolism</keyword>
<feature type="binding site" evidence="7">
    <location>
        <position position="178"/>
    </location>
    <ligand>
        <name>substrate</name>
    </ligand>
</feature>
<dbReference type="GO" id="GO:0006006">
    <property type="term" value="P:glucose metabolic process"/>
    <property type="evidence" value="ECO:0007669"/>
    <property type="project" value="UniProtKB-KW"/>
</dbReference>
<evidence type="ECO:0000256" key="1">
    <source>
        <dbReference type="ARBA" id="ARBA00004937"/>
    </source>
</evidence>
<keyword evidence="3 7" id="KW-0313">Glucose metabolism</keyword>
<evidence type="ECO:0000313" key="11">
    <source>
        <dbReference type="Proteomes" id="UP000266568"/>
    </source>
</evidence>
<keyword evidence="5 7" id="KW-0560">Oxidoreductase</keyword>
<comment type="pathway">
    <text evidence="1 7">Carbohydrate degradation; pentose phosphate pathway; D-ribulose 5-phosphate from D-glucose 6-phosphate (oxidative stage): step 1/3.</text>
</comment>
<dbReference type="PIRSF" id="PIRSF000110">
    <property type="entry name" value="G6PD"/>
    <property type="match status" value="1"/>
</dbReference>
<dbReference type="InterPro" id="IPR019796">
    <property type="entry name" value="G6P_DH_AS"/>
</dbReference>
<dbReference type="Proteomes" id="UP000266568">
    <property type="component" value="Unassembled WGS sequence"/>
</dbReference>
<feature type="domain" description="Glucose-6-phosphate dehydrogenase C-terminal" evidence="9">
    <location>
        <begin position="185"/>
        <end position="484"/>
    </location>
</feature>
<dbReference type="UniPathway" id="UPA00115">
    <property type="reaction ID" value="UER00408"/>
</dbReference>
<feature type="active site" description="Proton acceptor" evidence="7">
    <location>
        <position position="236"/>
    </location>
</feature>
<dbReference type="PANTHER" id="PTHR23429">
    <property type="entry name" value="GLUCOSE-6-PHOSPHATE 1-DEHYDROGENASE G6PD"/>
    <property type="match status" value="1"/>
</dbReference>
<name>A0A397PG51_9SPHN</name>
<keyword evidence="4 7" id="KW-0521">NADP</keyword>
<dbReference type="PROSITE" id="PS00069">
    <property type="entry name" value="G6P_DEHYDROGENASE"/>
    <property type="match status" value="1"/>
</dbReference>
<feature type="binding site" evidence="7">
    <location>
        <position position="174"/>
    </location>
    <ligand>
        <name>substrate</name>
    </ligand>
</feature>
<evidence type="ECO:0000256" key="5">
    <source>
        <dbReference type="ARBA" id="ARBA00023002"/>
    </source>
</evidence>
<dbReference type="InterPro" id="IPR022674">
    <property type="entry name" value="G6P_DH_NAD-bd"/>
</dbReference>
<evidence type="ECO:0000256" key="2">
    <source>
        <dbReference type="ARBA" id="ARBA00009975"/>
    </source>
</evidence>
<dbReference type="Gene3D" id="3.30.360.10">
    <property type="entry name" value="Dihydrodipicolinate Reductase, domain 2"/>
    <property type="match status" value="1"/>
</dbReference>
<dbReference type="InterPro" id="IPR022675">
    <property type="entry name" value="G6P_DH_C"/>
</dbReference>
<dbReference type="OrthoDB" id="9802739at2"/>
<protein>
    <recommendedName>
        <fullName evidence="7">Glucose-6-phosphate 1-dehydrogenase</fullName>
        <shortName evidence="7">G6PD</shortName>
        <ecNumber evidence="7">1.1.1.49</ecNumber>
    </recommendedName>
</protein>
<feature type="binding site" evidence="7">
    <location>
        <position position="144"/>
    </location>
    <ligand>
        <name>NADP(+)</name>
        <dbReference type="ChEBI" id="CHEBI:58349"/>
    </ligand>
</feature>
<reference evidence="10 11" key="1">
    <citation type="submission" date="2018-08" db="EMBL/GenBank/DDBJ databases">
        <title>Genomic Encyclopedia of Type Strains, Phase IV (KMG-IV): sequencing the most valuable type-strain genomes for metagenomic binning, comparative biology and taxonomic classification.</title>
        <authorList>
            <person name="Goeker M."/>
        </authorList>
    </citation>
    <scope>NUCLEOTIDE SEQUENCE [LARGE SCALE GENOMIC DNA]</scope>
    <source>
        <strain evidence="10 11">DSM 25527</strain>
    </source>
</reference>
<evidence type="ECO:0000259" key="8">
    <source>
        <dbReference type="Pfam" id="PF00479"/>
    </source>
</evidence>
<dbReference type="PANTHER" id="PTHR23429:SF0">
    <property type="entry name" value="GLUCOSE-6-PHOSPHATE 1-DEHYDROGENASE"/>
    <property type="match status" value="1"/>
</dbReference>
<dbReference type="GO" id="GO:0005829">
    <property type="term" value="C:cytosol"/>
    <property type="evidence" value="ECO:0007669"/>
    <property type="project" value="TreeGrafter"/>
</dbReference>
<dbReference type="NCBIfam" id="TIGR00871">
    <property type="entry name" value="zwf"/>
    <property type="match status" value="1"/>
</dbReference>
<dbReference type="EMBL" id="QXDC01000002">
    <property type="protein sequence ID" value="RIA46819.1"/>
    <property type="molecule type" value="Genomic_DNA"/>
</dbReference>
<evidence type="ECO:0000259" key="9">
    <source>
        <dbReference type="Pfam" id="PF02781"/>
    </source>
</evidence>
<feature type="binding site" evidence="7">
    <location>
        <position position="212"/>
    </location>
    <ligand>
        <name>substrate</name>
    </ligand>
</feature>
<sequence length="486" mass="53739">MRHPVAKLLLFGATGDLAQRMLLPSLYGLHADGLLPDGLTITGTARSEHDDASYRSFAAEALDEFLPDDRKDKAAIASFLDRLGYQPLDATKIEGFADLATKIGDTSGGLAIFLSTAPTLFRPTIKGLESAGLAGTNVRIGLEKPLGNDLQSSCEINDAVAEVFPEDRTFRIDHYLGKETVQNILALRFGNALFEPIWNARGIEHVQITVSETVGLEGRAGFYDDTGALRDMVQNHMLQLLALIAMEPPSLYDGTAIRDEKVKVLRSLRTMTPGEVPHLTVTGQYNAGAVNGEIVRGYADELGHASGAETFVAVKAHIDNWRWQGVPFYLRTGKRLPTRQSEIFIQFKPVPHSMFAQRGGTLQANKLVIRLQPDEYVRLLVMAKEPGLDREGIHLREVPLDLSLDVQFAGTRRRIAYERLLLDLIEGDPALFVRRDEVEAQWQWIDAIRRGWAENAVKPKPYPAGSWGPSAAIALTERDGVTWHDD</sequence>
<dbReference type="Gene3D" id="3.40.50.720">
    <property type="entry name" value="NAD(P)-binding Rossmann-like Domain"/>
    <property type="match status" value="1"/>
</dbReference>
<dbReference type="Pfam" id="PF02781">
    <property type="entry name" value="G6PD_C"/>
    <property type="match status" value="1"/>
</dbReference>
<comment type="catalytic activity">
    <reaction evidence="7">
        <text>D-glucose 6-phosphate + NADP(+) = 6-phospho-D-glucono-1,5-lactone + NADPH + H(+)</text>
        <dbReference type="Rhea" id="RHEA:15841"/>
        <dbReference type="ChEBI" id="CHEBI:15378"/>
        <dbReference type="ChEBI" id="CHEBI:57783"/>
        <dbReference type="ChEBI" id="CHEBI:57955"/>
        <dbReference type="ChEBI" id="CHEBI:58349"/>
        <dbReference type="ChEBI" id="CHEBI:61548"/>
        <dbReference type="EC" id="1.1.1.49"/>
    </reaction>
</comment>
<evidence type="ECO:0000256" key="6">
    <source>
        <dbReference type="ARBA" id="ARBA00023277"/>
    </source>
</evidence>